<dbReference type="GO" id="GO:0006281">
    <property type="term" value="P:DNA repair"/>
    <property type="evidence" value="ECO:0007669"/>
    <property type="project" value="TreeGrafter"/>
</dbReference>
<dbReference type="PATRIC" id="fig|573060.9.peg.4510"/>
<dbReference type="Gene3D" id="3.40.50.300">
    <property type="entry name" value="P-loop containing nucleotide triphosphate hydrolases"/>
    <property type="match status" value="2"/>
</dbReference>
<keyword evidence="3" id="KW-0067">ATP-binding</keyword>
<feature type="domain" description="Helicase ATP-binding" evidence="5">
    <location>
        <begin position="17"/>
        <end position="293"/>
    </location>
</feature>
<dbReference type="GO" id="GO:0016818">
    <property type="term" value="F:hydrolase activity, acting on acid anhydrides, in phosphorus-containing anhydrides"/>
    <property type="evidence" value="ECO:0007669"/>
    <property type="project" value="InterPro"/>
</dbReference>
<evidence type="ECO:0000259" key="5">
    <source>
        <dbReference type="PROSITE" id="PS51193"/>
    </source>
</evidence>
<comment type="caution">
    <text evidence="6">The sequence shown here is derived from an EMBL/GenBank/DDBJ whole genome shotgun (WGS) entry which is preliminary data.</text>
</comment>
<evidence type="ECO:0000313" key="7">
    <source>
        <dbReference type="Proteomes" id="UP000003856"/>
    </source>
</evidence>
<evidence type="ECO:0000256" key="1">
    <source>
        <dbReference type="ARBA" id="ARBA00022741"/>
    </source>
</evidence>
<dbReference type="GO" id="GO:0003676">
    <property type="term" value="F:nucleic acid binding"/>
    <property type="evidence" value="ECO:0007669"/>
    <property type="project" value="InterPro"/>
</dbReference>
<evidence type="ECO:0000256" key="2">
    <source>
        <dbReference type="ARBA" id="ARBA00022801"/>
    </source>
</evidence>
<dbReference type="InterPro" id="IPR014013">
    <property type="entry name" value="Helic_SF1/SF2_ATP-bd_DinG/Rad3"/>
</dbReference>
<keyword evidence="2" id="KW-0378">Hydrolase</keyword>
<keyword evidence="7" id="KW-1185">Reference proteome</keyword>
<keyword evidence="1" id="KW-0547">Nucleotide-binding</keyword>
<dbReference type="PANTHER" id="PTHR11472">
    <property type="entry name" value="DNA REPAIR DEAD HELICASE RAD3/XP-D SUBFAMILY MEMBER"/>
    <property type="match status" value="1"/>
</dbReference>
<dbReference type="PANTHER" id="PTHR11472:SF34">
    <property type="entry name" value="REGULATOR OF TELOMERE ELONGATION HELICASE 1"/>
    <property type="match status" value="1"/>
</dbReference>
<dbReference type="InterPro" id="IPR027417">
    <property type="entry name" value="P-loop_NTPase"/>
</dbReference>
<dbReference type="AlphaFoldDB" id="C5T193"/>
<proteinExistence type="inferred from homology"/>
<dbReference type="GO" id="GO:0005524">
    <property type="term" value="F:ATP binding"/>
    <property type="evidence" value="ECO:0007669"/>
    <property type="project" value="UniProtKB-KW"/>
</dbReference>
<protein>
    <submittedName>
        <fullName evidence="6">Helicase c2</fullName>
    </submittedName>
</protein>
<evidence type="ECO:0000256" key="4">
    <source>
        <dbReference type="ARBA" id="ARBA00038058"/>
    </source>
</evidence>
<dbReference type="OrthoDB" id="9805194at2"/>
<dbReference type="Pfam" id="PF00270">
    <property type="entry name" value="DEAD"/>
    <property type="match status" value="1"/>
</dbReference>
<dbReference type="GO" id="GO:0003678">
    <property type="term" value="F:DNA helicase activity"/>
    <property type="evidence" value="ECO:0007669"/>
    <property type="project" value="TreeGrafter"/>
</dbReference>
<evidence type="ECO:0000256" key="3">
    <source>
        <dbReference type="ARBA" id="ARBA00022840"/>
    </source>
</evidence>
<dbReference type="InterPro" id="IPR045028">
    <property type="entry name" value="DinG/Rad3-like"/>
</dbReference>
<dbReference type="RefSeq" id="WP_005793394.1">
    <property type="nucleotide sequence ID" value="NZ_ACQT01000010.1"/>
</dbReference>
<comment type="similarity">
    <text evidence="4">Belongs to the helicase family. DinG subfamily.</text>
</comment>
<gene>
    <name evidence="6" type="ORF">AcdelDRAFT_0673</name>
</gene>
<accession>C5T193</accession>
<dbReference type="InterPro" id="IPR006555">
    <property type="entry name" value="ATP-dep_Helicase_C"/>
</dbReference>
<dbReference type="Pfam" id="PF13307">
    <property type="entry name" value="Helicase_C_2"/>
    <property type="match status" value="1"/>
</dbReference>
<sequence>MTSLQEAVRSAFGPEGVLAQMDEHYRAREGQMRMADAVAQTIERGGSLVVEAGTGVGKTFAYLVPALLSGERVLLSTATKALQDQLFARDLPQLVGAMALPVRTALLKGRASYLCLHRMELARLDTAAQDRQVQRVLAKVEVWSRATRSGDLAELAGLDERSPIIPLVTSTRENCLGASCPHFRQCHVNLARREALAADVVVINHHLFFADLAVRESGMAELLPTVRVVVFDEAHQINETGVQFLGLQLSTGQWQDFSRDLLAAGLRHARGLADWAQVAGEVERAVGDLRLAVGPAAPGTRLRWTLQVPESLAPDAWNAALRRLSLACVQAMEALDVFSGASPDFARLCERGSELLARLGRFAAPCAPDVVRWVEVAGQVRLVESPLDIAQTMRSRLLAAPADEEGDDEWPTAPPQHARRAWIFTSATLGDDPGLTWFTERCGLQGAEILRVESPFDYAAQSGLYVPLNLPPPADPAHSAAVARLVGAAALRIGGRTLVLTTTLKALRAIGDELQARFGGPQGLEVLVQGDWPKRRLMERLREGASHGGQGCILVASASFWEGFDVPGDALQLVVIDKLPFPPPGDPLVEARTQRIEAEGGSAFRAYALPEAAVALKQGAGRLIRRESDQGILVVGDTRMVTMGYGKRLRRALPPMRVLESPQDFDAALDALTRTSTKDPIWP</sequence>
<organism evidence="6 7">
    <name type="scientific">Acidovorax delafieldii 2AN</name>
    <dbReference type="NCBI Taxonomy" id="573060"/>
    <lineage>
        <taxon>Bacteria</taxon>
        <taxon>Pseudomonadati</taxon>
        <taxon>Pseudomonadota</taxon>
        <taxon>Betaproteobacteria</taxon>
        <taxon>Burkholderiales</taxon>
        <taxon>Comamonadaceae</taxon>
        <taxon>Acidovorax</taxon>
    </lineage>
</organism>
<name>C5T193_ACIDE</name>
<dbReference type="PROSITE" id="PS51193">
    <property type="entry name" value="HELICASE_ATP_BIND_2"/>
    <property type="match status" value="1"/>
</dbReference>
<dbReference type="Proteomes" id="UP000003856">
    <property type="component" value="Unassembled WGS sequence"/>
</dbReference>
<dbReference type="SMART" id="SM00491">
    <property type="entry name" value="HELICc2"/>
    <property type="match status" value="1"/>
</dbReference>
<dbReference type="SUPFAM" id="SSF52540">
    <property type="entry name" value="P-loop containing nucleoside triphosphate hydrolases"/>
    <property type="match status" value="2"/>
</dbReference>
<dbReference type="EMBL" id="ACQT01000010">
    <property type="protein sequence ID" value="EER61740.1"/>
    <property type="molecule type" value="Genomic_DNA"/>
</dbReference>
<evidence type="ECO:0000313" key="6">
    <source>
        <dbReference type="EMBL" id="EER61740.1"/>
    </source>
</evidence>
<dbReference type="InterPro" id="IPR011545">
    <property type="entry name" value="DEAD/DEAH_box_helicase_dom"/>
</dbReference>
<reference evidence="6 7" key="1">
    <citation type="submission" date="2009-05" db="EMBL/GenBank/DDBJ databases">
        <title>The draft genome of Acidovorax delafieldii 2AN.</title>
        <authorList>
            <consortium name="US DOE Joint Genome Institute (JGI-PGF)"/>
            <person name="Lucas S."/>
            <person name="Copeland A."/>
            <person name="Lapidus A."/>
            <person name="Glavina del Rio T."/>
            <person name="Tice H."/>
            <person name="Bruce D."/>
            <person name="Goodwin L."/>
            <person name="Pitluck S."/>
            <person name="Larimer F."/>
            <person name="Land M.L."/>
            <person name="Hauser L."/>
            <person name="Shelobolina E.S."/>
            <person name="Picardal F."/>
            <person name="Roden E."/>
            <person name="Emerson D."/>
        </authorList>
    </citation>
    <scope>NUCLEOTIDE SEQUENCE [LARGE SCALE GENOMIC DNA]</scope>
    <source>
        <strain evidence="6 7">2AN</strain>
    </source>
</reference>
<keyword evidence="6" id="KW-0347">Helicase</keyword>